<dbReference type="RefSeq" id="WP_132494026.1">
    <property type="nucleotide sequence ID" value="NZ_SMKW01000099.1"/>
</dbReference>
<evidence type="ECO:0000313" key="1">
    <source>
        <dbReference type="EMBL" id="TDD37178.1"/>
    </source>
</evidence>
<comment type="caution">
    <text evidence="1">The sequence shown here is derived from an EMBL/GenBank/DDBJ whole genome shotgun (WGS) entry which is preliminary data.</text>
</comment>
<keyword evidence="2" id="KW-1185">Reference proteome</keyword>
<organism evidence="1 2">
    <name type="scientific">Saccharopolyspora elongata</name>
    <dbReference type="NCBI Taxonomy" id="2530387"/>
    <lineage>
        <taxon>Bacteria</taxon>
        <taxon>Bacillati</taxon>
        <taxon>Actinomycetota</taxon>
        <taxon>Actinomycetes</taxon>
        <taxon>Pseudonocardiales</taxon>
        <taxon>Pseudonocardiaceae</taxon>
        <taxon>Saccharopolyspora</taxon>
    </lineage>
</organism>
<dbReference type="OrthoDB" id="3693689at2"/>
<sequence length="85" mass="8984">MTEVHFPGLGSRQAGRDPARGVLVCWLVADGSRVRVGDRLAKVRMGGDCCSRTVGWVSALATGTLWHQVRPGEVLTAGVVVGLID</sequence>
<gene>
    <name evidence="1" type="ORF">E1288_40775</name>
</gene>
<dbReference type="AlphaFoldDB" id="A0A4R4XZ01"/>
<dbReference type="Proteomes" id="UP000294947">
    <property type="component" value="Unassembled WGS sequence"/>
</dbReference>
<protein>
    <recommendedName>
        <fullName evidence="3">Lipoyl-binding domain-containing protein</fullName>
    </recommendedName>
</protein>
<accession>A0A4R4XZ01</accession>
<evidence type="ECO:0008006" key="3">
    <source>
        <dbReference type="Google" id="ProtNLM"/>
    </source>
</evidence>
<proteinExistence type="predicted"/>
<reference evidence="1 2" key="1">
    <citation type="submission" date="2019-03" db="EMBL/GenBank/DDBJ databases">
        <title>Draft genome sequences of novel Actinobacteria.</title>
        <authorList>
            <person name="Sahin N."/>
            <person name="Ay H."/>
            <person name="Saygin H."/>
        </authorList>
    </citation>
    <scope>NUCLEOTIDE SEQUENCE [LARGE SCALE GENOMIC DNA]</scope>
    <source>
        <strain evidence="1 2">7K502</strain>
    </source>
</reference>
<name>A0A4R4XZ01_9PSEU</name>
<evidence type="ECO:0000313" key="2">
    <source>
        <dbReference type="Proteomes" id="UP000294947"/>
    </source>
</evidence>
<dbReference type="EMBL" id="SMKW01000099">
    <property type="protein sequence ID" value="TDD37178.1"/>
    <property type="molecule type" value="Genomic_DNA"/>
</dbReference>